<dbReference type="EMBL" id="CP071796">
    <property type="protein sequence ID" value="QTD44455.1"/>
    <property type="molecule type" value="Genomic_DNA"/>
</dbReference>
<dbReference type="Proteomes" id="UP000663903">
    <property type="component" value="Chromosome"/>
</dbReference>
<organism evidence="1 2">
    <name type="scientific">Ottowia testudinis</name>
    <dbReference type="NCBI Taxonomy" id="2816950"/>
    <lineage>
        <taxon>Bacteria</taxon>
        <taxon>Pseudomonadati</taxon>
        <taxon>Pseudomonadota</taxon>
        <taxon>Betaproteobacteria</taxon>
        <taxon>Burkholderiales</taxon>
        <taxon>Comamonadaceae</taxon>
        <taxon>Ottowia</taxon>
    </lineage>
</organism>
<keyword evidence="2" id="KW-1185">Reference proteome</keyword>
<reference evidence="1" key="1">
    <citation type="submission" date="2021-03" db="EMBL/GenBank/DDBJ databases">
        <title>Ottowia sp. 27C isolated from the cloaca of a Giant Asian pond turtle (Heosemys grandis).</title>
        <authorList>
            <person name="Spergser J."/>
            <person name="Busse H.-J."/>
        </authorList>
    </citation>
    <scope>NUCLEOTIDE SEQUENCE</scope>
    <source>
        <strain evidence="1">27C</strain>
    </source>
</reference>
<gene>
    <name evidence="1" type="ORF">J1M35_15320</name>
</gene>
<protein>
    <submittedName>
        <fullName evidence="1">Uncharacterized protein</fullName>
    </submittedName>
</protein>
<name>A0A975CDX2_9BURK</name>
<accession>A0A975CDX2</accession>
<evidence type="ECO:0000313" key="2">
    <source>
        <dbReference type="Proteomes" id="UP000663903"/>
    </source>
</evidence>
<evidence type="ECO:0000313" key="1">
    <source>
        <dbReference type="EMBL" id="QTD44455.1"/>
    </source>
</evidence>
<proteinExistence type="predicted"/>
<sequence>MAPTSEGVAKATVCVTIDNEREIAAVNAWFNRWGPRIRCGDNQGCGCCVDIWDVEAPPEALRDLPAAMVSVTTG</sequence>
<dbReference type="RefSeq" id="WP_208008019.1">
    <property type="nucleotide sequence ID" value="NZ_CP071796.1"/>
</dbReference>
<dbReference type="KEGG" id="otd:J1M35_15320"/>
<dbReference type="AlphaFoldDB" id="A0A975CDX2"/>